<organism evidence="2 3">
    <name type="scientific">Litchfieldella qijiaojingensis</name>
    <dbReference type="NCBI Taxonomy" id="980347"/>
    <lineage>
        <taxon>Bacteria</taxon>
        <taxon>Pseudomonadati</taxon>
        <taxon>Pseudomonadota</taxon>
        <taxon>Gammaproteobacteria</taxon>
        <taxon>Oceanospirillales</taxon>
        <taxon>Halomonadaceae</taxon>
        <taxon>Litchfieldella</taxon>
    </lineage>
</organism>
<evidence type="ECO:0000313" key="3">
    <source>
        <dbReference type="Proteomes" id="UP000653056"/>
    </source>
</evidence>
<evidence type="ECO:0000256" key="1">
    <source>
        <dbReference type="SAM" id="MobiDB-lite"/>
    </source>
</evidence>
<accession>A0ABQ2YIH3</accession>
<name>A0ABQ2YIH3_9GAMM</name>
<gene>
    <name evidence="2" type="ORF">GCM10007160_11000</name>
</gene>
<keyword evidence="3" id="KW-1185">Reference proteome</keyword>
<feature type="compositionally biased region" description="Polar residues" evidence="1">
    <location>
        <begin position="69"/>
        <end position="78"/>
    </location>
</feature>
<dbReference type="Proteomes" id="UP000653056">
    <property type="component" value="Unassembled WGS sequence"/>
</dbReference>
<feature type="region of interest" description="Disordered" evidence="1">
    <location>
        <begin position="1"/>
        <end position="78"/>
    </location>
</feature>
<comment type="caution">
    <text evidence="2">The sequence shown here is derived from an EMBL/GenBank/DDBJ whole genome shotgun (WGS) entry which is preliminary data.</text>
</comment>
<evidence type="ECO:0000313" key="2">
    <source>
        <dbReference type="EMBL" id="GGX85406.1"/>
    </source>
</evidence>
<protein>
    <submittedName>
        <fullName evidence="2">Uncharacterized protein</fullName>
    </submittedName>
</protein>
<dbReference type="EMBL" id="BMXS01000003">
    <property type="protein sequence ID" value="GGX85406.1"/>
    <property type="molecule type" value="Genomic_DNA"/>
</dbReference>
<proteinExistence type="predicted"/>
<sequence length="78" mass="8560">MALPRLQNKNKATGGSRWGDAQGANNNNAAPPSFDCHKNNTVEDPETTQDATHPERATTRTGPSEMHPRQQQQHAEGR</sequence>
<reference evidence="3" key="1">
    <citation type="journal article" date="2019" name="Int. J. Syst. Evol. Microbiol.">
        <title>The Global Catalogue of Microorganisms (GCM) 10K type strain sequencing project: providing services to taxonomists for standard genome sequencing and annotation.</title>
        <authorList>
            <consortium name="The Broad Institute Genomics Platform"/>
            <consortium name="The Broad Institute Genome Sequencing Center for Infectious Disease"/>
            <person name="Wu L."/>
            <person name="Ma J."/>
        </authorList>
    </citation>
    <scope>NUCLEOTIDE SEQUENCE [LARGE SCALE GENOMIC DNA]</scope>
    <source>
        <strain evidence="3">KCTC 22228</strain>
    </source>
</reference>